<keyword evidence="7" id="KW-0812">Transmembrane</keyword>
<dbReference type="InterPro" id="IPR001611">
    <property type="entry name" value="Leu-rich_rpt"/>
</dbReference>
<dbReference type="SUPFAM" id="SSF52058">
    <property type="entry name" value="L domain-like"/>
    <property type="match status" value="1"/>
</dbReference>
<evidence type="ECO:0000313" key="10">
    <source>
        <dbReference type="EMBL" id="BES94218.1"/>
    </source>
</evidence>
<gene>
    <name evidence="10" type="ORF">NTJ_07027</name>
</gene>
<dbReference type="Gene3D" id="3.80.10.10">
    <property type="entry name" value="Ribonuclease Inhibitor"/>
    <property type="match status" value="2"/>
</dbReference>
<reference evidence="10 11" key="1">
    <citation type="submission" date="2023-09" db="EMBL/GenBank/DDBJ databases">
        <title>Nesidiocoris tenuis whole genome shotgun sequence.</title>
        <authorList>
            <person name="Shibata T."/>
            <person name="Shimoda M."/>
            <person name="Kobayashi T."/>
            <person name="Uehara T."/>
        </authorList>
    </citation>
    <scope>NUCLEOTIDE SEQUENCE [LARGE SCALE GENOMIC DNA]</scope>
    <source>
        <strain evidence="10 11">Japan</strain>
    </source>
</reference>
<keyword evidence="7" id="KW-0472">Membrane</keyword>
<evidence type="ECO:0000256" key="3">
    <source>
        <dbReference type="ARBA" id="ARBA00022737"/>
    </source>
</evidence>
<dbReference type="InterPro" id="IPR000483">
    <property type="entry name" value="Cys-rich_flank_reg_C"/>
</dbReference>
<dbReference type="SMART" id="SM00369">
    <property type="entry name" value="LRR_TYP"/>
    <property type="match status" value="5"/>
</dbReference>
<dbReference type="Gene3D" id="2.60.40.10">
    <property type="entry name" value="Immunoglobulins"/>
    <property type="match status" value="1"/>
</dbReference>
<dbReference type="InterPro" id="IPR013783">
    <property type="entry name" value="Ig-like_fold"/>
</dbReference>
<dbReference type="SUPFAM" id="SSF48726">
    <property type="entry name" value="Immunoglobulin"/>
    <property type="match status" value="1"/>
</dbReference>
<organism evidence="10 11">
    <name type="scientific">Nesidiocoris tenuis</name>
    <dbReference type="NCBI Taxonomy" id="355587"/>
    <lineage>
        <taxon>Eukaryota</taxon>
        <taxon>Metazoa</taxon>
        <taxon>Ecdysozoa</taxon>
        <taxon>Arthropoda</taxon>
        <taxon>Hexapoda</taxon>
        <taxon>Insecta</taxon>
        <taxon>Pterygota</taxon>
        <taxon>Neoptera</taxon>
        <taxon>Paraneoptera</taxon>
        <taxon>Hemiptera</taxon>
        <taxon>Heteroptera</taxon>
        <taxon>Panheteroptera</taxon>
        <taxon>Cimicomorpha</taxon>
        <taxon>Miridae</taxon>
        <taxon>Dicyphina</taxon>
        <taxon>Nesidiocoris</taxon>
    </lineage>
</organism>
<evidence type="ECO:0000256" key="4">
    <source>
        <dbReference type="ARBA" id="ARBA00023157"/>
    </source>
</evidence>
<dbReference type="InterPro" id="IPR003599">
    <property type="entry name" value="Ig_sub"/>
</dbReference>
<evidence type="ECO:0000313" key="11">
    <source>
        <dbReference type="Proteomes" id="UP001307889"/>
    </source>
</evidence>
<dbReference type="InterPro" id="IPR007110">
    <property type="entry name" value="Ig-like_dom"/>
</dbReference>
<keyword evidence="7" id="KW-1133">Transmembrane helix</keyword>
<evidence type="ECO:0000256" key="5">
    <source>
        <dbReference type="ARBA" id="ARBA00023180"/>
    </source>
</evidence>
<dbReference type="PROSITE" id="PS50835">
    <property type="entry name" value="IG_LIKE"/>
    <property type="match status" value="1"/>
</dbReference>
<feature type="region of interest" description="Disordered" evidence="6">
    <location>
        <begin position="650"/>
        <end position="724"/>
    </location>
</feature>
<feature type="compositionally biased region" description="Acidic residues" evidence="6">
    <location>
        <begin position="694"/>
        <end position="714"/>
    </location>
</feature>
<dbReference type="CDD" id="cd00096">
    <property type="entry name" value="Ig"/>
    <property type="match status" value="1"/>
</dbReference>
<protein>
    <submittedName>
        <fullName evidence="10">LRRCT</fullName>
    </submittedName>
</protein>
<feature type="compositionally biased region" description="Polar residues" evidence="6">
    <location>
        <begin position="666"/>
        <end position="680"/>
    </location>
</feature>
<keyword evidence="3" id="KW-0677">Repeat</keyword>
<name>A0ABN7AQ69_9HEMI</name>
<dbReference type="Proteomes" id="UP001307889">
    <property type="component" value="Chromosome 5"/>
</dbReference>
<proteinExistence type="predicted"/>
<evidence type="ECO:0000256" key="2">
    <source>
        <dbReference type="ARBA" id="ARBA00022729"/>
    </source>
</evidence>
<sequence length="724" mass="80344">MLLLLFILSVSLMRAWACPTSCICKWKGGKQSVECINKSLITIPSGMDHGTQVLDFAGNNLDRLLKERFHKMGLINLQKIFLSRCRIKHIEDRAFKGLTNLVELDLSDNVITSVPSETFYDYPSLMRLTLNGNPIRIVKKSSFLPLTFLTNLELSKCDVEIIEDGAFEALDKLEWLKLDNNKLKFIAGENILPTSLHGIDLHLNPWQCDCRMIDLRLWLATYHVPLTVEAKCASPARFEGLQIKTIDVQDLACLPDVRPTPIFLEIAEGQNASLLCQVSSIPEAKVSWLYRGNILQNDSTVAPGLHLYYFVEEGTIEKTSELFIFNANVDDNGTFVCIAENPAGKAHSNYTIRIILKREPIIGLTVFPYEYFVVVSAAAVIIAILGIICLTLCLIQCRRQKKRKRKKDRSKVVALQHQNVQIKTTVARDEPITRLSGSVVQAPKANGLIVNQDQVIQFSTGPGVLVIPNNLKYSSPPIPPSYPDQNPDLINDTGKEWRGLSVVSEGNESEADKVTWAAAGGTLPRRDIFSKHMTADVHLSPGKFIDQDGYPLDYGLPRIPGGAALPQPVSGPYPQVIQPSNFYRTLPHKPRSGPAARFSREAEFFPPKPNGPQYEHFNPSDVRYTAEGYPAVAQQTPLYPCFAQDPFISPPAGYKGDPRDAAAQWPESSLDSLRTQSVAAQTLAEGRVDPDATPTDEEQQPLTESPDEGYEGENNETTAVADHN</sequence>
<keyword evidence="4" id="KW-1015">Disulfide bond</keyword>
<dbReference type="SMART" id="SM00409">
    <property type="entry name" value="IG"/>
    <property type="match status" value="1"/>
</dbReference>
<dbReference type="InterPro" id="IPR032675">
    <property type="entry name" value="LRR_dom_sf"/>
</dbReference>
<dbReference type="InterPro" id="IPR050467">
    <property type="entry name" value="LRFN"/>
</dbReference>
<evidence type="ECO:0000259" key="9">
    <source>
        <dbReference type="PROSITE" id="PS50835"/>
    </source>
</evidence>
<dbReference type="SMART" id="SM00408">
    <property type="entry name" value="IGc2"/>
    <property type="match status" value="1"/>
</dbReference>
<keyword evidence="5" id="KW-0325">Glycoprotein</keyword>
<evidence type="ECO:0000256" key="7">
    <source>
        <dbReference type="SAM" id="Phobius"/>
    </source>
</evidence>
<evidence type="ECO:0000256" key="6">
    <source>
        <dbReference type="SAM" id="MobiDB-lite"/>
    </source>
</evidence>
<dbReference type="EMBL" id="AP028913">
    <property type="protein sequence ID" value="BES94218.1"/>
    <property type="molecule type" value="Genomic_DNA"/>
</dbReference>
<evidence type="ECO:0000256" key="1">
    <source>
        <dbReference type="ARBA" id="ARBA00022614"/>
    </source>
</evidence>
<dbReference type="Pfam" id="PF13855">
    <property type="entry name" value="LRR_8"/>
    <property type="match status" value="1"/>
</dbReference>
<feature type="domain" description="Ig-like" evidence="9">
    <location>
        <begin position="255"/>
        <end position="353"/>
    </location>
</feature>
<keyword evidence="2 8" id="KW-0732">Signal</keyword>
<dbReference type="PANTHER" id="PTHR45842:SF12">
    <property type="entry name" value="KEKKON 5, ISOFORM A"/>
    <property type="match status" value="1"/>
</dbReference>
<dbReference type="InterPro" id="IPR003598">
    <property type="entry name" value="Ig_sub2"/>
</dbReference>
<keyword evidence="1" id="KW-0433">Leucine-rich repeat</keyword>
<dbReference type="Pfam" id="PF07679">
    <property type="entry name" value="I-set"/>
    <property type="match status" value="1"/>
</dbReference>
<accession>A0ABN7AQ69</accession>
<dbReference type="InterPro" id="IPR003591">
    <property type="entry name" value="Leu-rich_rpt_typical-subtyp"/>
</dbReference>
<feature type="transmembrane region" description="Helical" evidence="7">
    <location>
        <begin position="371"/>
        <end position="395"/>
    </location>
</feature>
<feature type="signal peptide" evidence="8">
    <location>
        <begin position="1"/>
        <end position="17"/>
    </location>
</feature>
<dbReference type="InterPro" id="IPR013098">
    <property type="entry name" value="Ig_I-set"/>
</dbReference>
<dbReference type="PROSITE" id="PS51450">
    <property type="entry name" value="LRR"/>
    <property type="match status" value="2"/>
</dbReference>
<feature type="chain" id="PRO_5047474474" evidence="8">
    <location>
        <begin position="18"/>
        <end position="724"/>
    </location>
</feature>
<evidence type="ECO:0000256" key="8">
    <source>
        <dbReference type="SAM" id="SignalP"/>
    </source>
</evidence>
<dbReference type="SMART" id="SM00082">
    <property type="entry name" value="LRRCT"/>
    <property type="match status" value="1"/>
</dbReference>
<dbReference type="PANTHER" id="PTHR45842">
    <property type="entry name" value="SYNAPTIC ADHESION-LIKE MOLECULE SALM"/>
    <property type="match status" value="1"/>
</dbReference>
<dbReference type="InterPro" id="IPR036179">
    <property type="entry name" value="Ig-like_dom_sf"/>
</dbReference>
<keyword evidence="11" id="KW-1185">Reference proteome</keyword>